<feature type="compositionally biased region" description="Polar residues" evidence="1">
    <location>
        <begin position="36"/>
        <end position="48"/>
    </location>
</feature>
<accession>A0AAE1YUF9</accession>
<reference evidence="3" key="2">
    <citation type="journal article" date="2024" name="Plant">
        <title>Genomic evolution and insights into agronomic trait innovations of Sesamum species.</title>
        <authorList>
            <person name="Miao H."/>
            <person name="Wang L."/>
            <person name="Qu L."/>
            <person name="Liu H."/>
            <person name="Sun Y."/>
            <person name="Le M."/>
            <person name="Wang Q."/>
            <person name="Wei S."/>
            <person name="Zheng Y."/>
            <person name="Lin W."/>
            <person name="Duan Y."/>
            <person name="Cao H."/>
            <person name="Xiong S."/>
            <person name="Wang X."/>
            <person name="Wei L."/>
            <person name="Li C."/>
            <person name="Ma Q."/>
            <person name="Ju M."/>
            <person name="Zhao R."/>
            <person name="Li G."/>
            <person name="Mu C."/>
            <person name="Tian Q."/>
            <person name="Mei H."/>
            <person name="Zhang T."/>
            <person name="Gao T."/>
            <person name="Zhang H."/>
        </authorList>
    </citation>
    <scope>NUCLEOTIDE SEQUENCE</scope>
    <source>
        <strain evidence="3">3651</strain>
    </source>
</reference>
<evidence type="ECO:0000256" key="1">
    <source>
        <dbReference type="SAM" id="MobiDB-lite"/>
    </source>
</evidence>
<name>A0AAE1YUF9_9LAMI</name>
<comment type="caution">
    <text evidence="3">The sequence shown here is derived from an EMBL/GenBank/DDBJ whole genome shotgun (WGS) entry which is preliminary data.</text>
</comment>
<dbReference type="Proteomes" id="UP001293254">
    <property type="component" value="Unassembled WGS sequence"/>
</dbReference>
<dbReference type="PANTHER" id="PTHR31286">
    <property type="entry name" value="GLYCINE-RICH CELL WALL STRUCTURAL PROTEIN 1.8-LIKE"/>
    <property type="match status" value="1"/>
</dbReference>
<dbReference type="InterPro" id="IPR040256">
    <property type="entry name" value="At4g02000-like"/>
</dbReference>
<dbReference type="EMBL" id="JACGWO010000001">
    <property type="protein sequence ID" value="KAK4436664.1"/>
    <property type="molecule type" value="Genomic_DNA"/>
</dbReference>
<feature type="region of interest" description="Disordered" evidence="1">
    <location>
        <begin position="606"/>
        <end position="664"/>
    </location>
</feature>
<gene>
    <name evidence="3" type="ORF">Salat_0000300</name>
</gene>
<organism evidence="3 4">
    <name type="scientific">Sesamum alatum</name>
    <dbReference type="NCBI Taxonomy" id="300844"/>
    <lineage>
        <taxon>Eukaryota</taxon>
        <taxon>Viridiplantae</taxon>
        <taxon>Streptophyta</taxon>
        <taxon>Embryophyta</taxon>
        <taxon>Tracheophyta</taxon>
        <taxon>Spermatophyta</taxon>
        <taxon>Magnoliopsida</taxon>
        <taxon>eudicotyledons</taxon>
        <taxon>Gunneridae</taxon>
        <taxon>Pentapetalae</taxon>
        <taxon>asterids</taxon>
        <taxon>lamiids</taxon>
        <taxon>Lamiales</taxon>
        <taxon>Pedaliaceae</taxon>
        <taxon>Sesamum</taxon>
    </lineage>
</organism>
<protein>
    <recommendedName>
        <fullName evidence="2">DUF4283 domain-containing protein</fullName>
    </recommendedName>
</protein>
<feature type="domain" description="DUF4283" evidence="2">
    <location>
        <begin position="128"/>
        <end position="210"/>
    </location>
</feature>
<feature type="compositionally biased region" description="Basic and acidic residues" evidence="1">
    <location>
        <begin position="624"/>
        <end position="640"/>
    </location>
</feature>
<dbReference type="Pfam" id="PF14111">
    <property type="entry name" value="DUF4283"/>
    <property type="match status" value="1"/>
</dbReference>
<feature type="compositionally biased region" description="Acidic residues" evidence="1">
    <location>
        <begin position="612"/>
        <end position="623"/>
    </location>
</feature>
<evidence type="ECO:0000259" key="2">
    <source>
        <dbReference type="Pfam" id="PF14111"/>
    </source>
</evidence>
<evidence type="ECO:0000313" key="4">
    <source>
        <dbReference type="Proteomes" id="UP001293254"/>
    </source>
</evidence>
<dbReference type="AlphaFoldDB" id="A0AAE1YUF9"/>
<keyword evidence="4" id="KW-1185">Reference proteome</keyword>
<reference evidence="3" key="1">
    <citation type="submission" date="2020-06" db="EMBL/GenBank/DDBJ databases">
        <authorList>
            <person name="Li T."/>
            <person name="Hu X."/>
            <person name="Zhang T."/>
            <person name="Song X."/>
            <person name="Zhang H."/>
            <person name="Dai N."/>
            <person name="Sheng W."/>
            <person name="Hou X."/>
            <person name="Wei L."/>
        </authorList>
    </citation>
    <scope>NUCLEOTIDE SEQUENCE</scope>
    <source>
        <strain evidence="3">3651</strain>
        <tissue evidence="3">Leaf</tissue>
    </source>
</reference>
<dbReference type="PANTHER" id="PTHR31286:SF179">
    <property type="entry name" value="RNASE H TYPE-1 DOMAIN-CONTAINING PROTEIN"/>
    <property type="match status" value="1"/>
</dbReference>
<evidence type="ECO:0000313" key="3">
    <source>
        <dbReference type="EMBL" id="KAK4436664.1"/>
    </source>
</evidence>
<proteinExistence type="predicted"/>
<sequence length="782" mass="87295">MDINSVRSDLGIAPSPEMGSTADEFPPLHPELGRVNPTQTEPTRQHPTQPILQESTPVQAAPITAPAPPLAHKSFVEAVSSQQTVSSFPSAIQHSFLAGAPPSKFGIKTESHGLPKIQFSTEETEKLAEHYKFAIIGKFSHGFPPYRNMHKLLSSLKLKGPFTVTMINNRHALINLRNEADFTRLWTQRLWHIDGFPMRTFKWTPSFHPQLESSLAPVWIRFPTLPAHLFQKDALYAIASLVGNPLKLDEPTLFQSRLTAARVCVEVDLANKLVDEIVIGIGSEEVMQKVLYENVPKYCILCKHVGHEAQACYTKGNATKPQRFVQQHRGNNMVTPRPNEKGNREAENVVFEIGEPSRAQTDRQQKVTAGIESNNRFNALNLVEGEGDGGQTNQAHISETVEEQQVERTKRNANFRYPSEPPNTCLLNAADNNETHNPQPRNETFVVNACENAANSHESPAPIPRCQSASNSLVDNIDHVYVVNACDNAAKSHESPAPLPRCQPASNILVNNIDHVDDAPIANLNAVGNMNVVEHCEGVAMEAPLQCVGPLSPNPFVTMRAENTKVDEDPELQWTPQQGTLVDFEHGERNQFQQCTLNQPAMEIHPVPANDSELDNVPDENHDDEFNQRDNDHANEEDTSLHSPQSSWEDATVRGRHTRSQSVESCQRSEMKLVLDSTMHEKSLLLVQEIQCQICHHQLHRTSKERQISMDFMTQVQSLRLLYTKQVICHCYFHHPINARQGIATPAHSLISAISYNPCPKSQLFAPFFAQNKLLGHGSLVI</sequence>
<dbReference type="InterPro" id="IPR025558">
    <property type="entry name" value="DUF4283"/>
</dbReference>
<feature type="region of interest" description="Disordered" evidence="1">
    <location>
        <begin position="1"/>
        <end position="48"/>
    </location>
</feature>